<dbReference type="InterPro" id="IPR003819">
    <property type="entry name" value="TauD/TfdA-like"/>
</dbReference>
<sequence length="391" mass="44628">MALRYALKPRGFQNYCRHVFKPPGSLARSVSVDSRFFCQGSSEDIQLSRPVQLAGRKYLAGSFVPGFPEQLSSPREGFPLVLKARTDADLESKSIEFWSECFKEQISELYKDFQNGNSEPVAVLLRGLPIKTTKDFSRFVKGLNFEHFVYQGGLSVRDEVEDFILSGAGEPKEFSIELHNEMSYSTDYPSKFIITCLKKSLFGGETAICNGRELTANIDADLKAKFERKGIRYMRYIFDESEGSLYSWQRSLMTHDKEEAEQFLTAKGYSFKWDVKNLIYWNDSASTINHPLTGEQLWFNQAYQSNSTYYRAMPVYENSDLADEKYPYTTIHADGDVIDLDDLHKLRCTSWNTAVGVSLEESDVLFLDNLAVLHSRMSYDGDRAVATSIFK</sequence>
<keyword evidence="3" id="KW-1185">Reference proteome</keyword>
<comment type="caution">
    <text evidence="2">The sequence shown here is derived from an EMBL/GenBank/DDBJ whole genome shotgun (WGS) entry which is preliminary data.</text>
</comment>
<name>A0A6S7HGH5_PARCT</name>
<dbReference type="GO" id="GO:0016491">
    <property type="term" value="F:oxidoreductase activity"/>
    <property type="evidence" value="ECO:0007669"/>
    <property type="project" value="InterPro"/>
</dbReference>
<evidence type="ECO:0000313" key="3">
    <source>
        <dbReference type="Proteomes" id="UP001152795"/>
    </source>
</evidence>
<feature type="domain" description="TauD/TfdA-like" evidence="1">
    <location>
        <begin position="122"/>
        <end position="383"/>
    </location>
</feature>
<organism evidence="2 3">
    <name type="scientific">Paramuricea clavata</name>
    <name type="common">Red gorgonian</name>
    <name type="synonym">Violescent sea-whip</name>
    <dbReference type="NCBI Taxonomy" id="317549"/>
    <lineage>
        <taxon>Eukaryota</taxon>
        <taxon>Metazoa</taxon>
        <taxon>Cnidaria</taxon>
        <taxon>Anthozoa</taxon>
        <taxon>Octocorallia</taxon>
        <taxon>Malacalcyonacea</taxon>
        <taxon>Plexauridae</taxon>
        <taxon>Paramuricea</taxon>
    </lineage>
</organism>
<dbReference type="SUPFAM" id="SSF51197">
    <property type="entry name" value="Clavaminate synthase-like"/>
    <property type="match status" value="1"/>
</dbReference>
<dbReference type="OrthoDB" id="408743at2759"/>
<accession>A0A6S7HGH5</accession>
<evidence type="ECO:0000259" key="1">
    <source>
        <dbReference type="Pfam" id="PF02668"/>
    </source>
</evidence>
<dbReference type="InterPro" id="IPR042098">
    <property type="entry name" value="TauD-like_sf"/>
</dbReference>
<dbReference type="InterPro" id="IPR050411">
    <property type="entry name" value="AlphaKG_dependent_hydroxylases"/>
</dbReference>
<protein>
    <submittedName>
        <fullName evidence="2">Dapdiamide synthesis</fullName>
    </submittedName>
</protein>
<dbReference type="Pfam" id="PF02668">
    <property type="entry name" value="TauD"/>
    <property type="match status" value="1"/>
</dbReference>
<evidence type="ECO:0000313" key="2">
    <source>
        <dbReference type="EMBL" id="CAB4002537.1"/>
    </source>
</evidence>
<proteinExistence type="predicted"/>
<dbReference type="Gene3D" id="3.60.130.10">
    <property type="entry name" value="Clavaminate synthase-like"/>
    <property type="match status" value="1"/>
</dbReference>
<reference evidence="2" key="1">
    <citation type="submission" date="2020-04" db="EMBL/GenBank/DDBJ databases">
        <authorList>
            <person name="Alioto T."/>
            <person name="Alioto T."/>
            <person name="Gomez Garrido J."/>
        </authorList>
    </citation>
    <scope>NUCLEOTIDE SEQUENCE</scope>
    <source>
        <strain evidence="2">A484AB</strain>
    </source>
</reference>
<dbReference type="PANTHER" id="PTHR10696:SF21">
    <property type="entry name" value="TAUD_TFDA-LIKE DOMAIN-CONTAINING PROTEIN"/>
    <property type="match status" value="1"/>
</dbReference>
<dbReference type="PANTHER" id="PTHR10696">
    <property type="entry name" value="GAMMA-BUTYROBETAINE HYDROXYLASE-RELATED"/>
    <property type="match status" value="1"/>
</dbReference>
<dbReference type="Proteomes" id="UP001152795">
    <property type="component" value="Unassembled WGS sequence"/>
</dbReference>
<gene>
    <name evidence="2" type="ORF">PACLA_8A073243</name>
</gene>
<dbReference type="AlphaFoldDB" id="A0A6S7HGH5"/>
<dbReference type="EMBL" id="CACRXK020004380">
    <property type="protein sequence ID" value="CAB4002537.1"/>
    <property type="molecule type" value="Genomic_DNA"/>
</dbReference>